<dbReference type="RefSeq" id="WP_152097291.1">
    <property type="nucleotide sequence ID" value="NZ_AP021861.1"/>
</dbReference>
<dbReference type="PANTHER" id="PTHR47959">
    <property type="entry name" value="ATP-DEPENDENT RNA HELICASE RHLE-RELATED"/>
    <property type="match status" value="1"/>
</dbReference>
<dbReference type="NCBIfam" id="TIGR01596">
    <property type="entry name" value="cas3_HD"/>
    <property type="match status" value="1"/>
</dbReference>
<dbReference type="CDD" id="cd09641">
    <property type="entry name" value="Cas3''_I"/>
    <property type="match status" value="1"/>
</dbReference>
<dbReference type="InterPro" id="IPR054712">
    <property type="entry name" value="Cas3-like_dom"/>
</dbReference>
<keyword evidence="7" id="KW-0347">Helicase</keyword>
<feature type="domain" description="HD Cas3-type" evidence="10">
    <location>
        <begin position="16"/>
        <end position="236"/>
    </location>
</feature>
<dbReference type="Pfam" id="PF22590">
    <property type="entry name" value="Cas3-like_C_2"/>
    <property type="match status" value="1"/>
</dbReference>
<dbReference type="InterPro" id="IPR038257">
    <property type="entry name" value="CRISPR-assoc_Cas3_HD_sf"/>
</dbReference>
<dbReference type="NCBIfam" id="TIGR01587">
    <property type="entry name" value="cas3_core"/>
    <property type="match status" value="1"/>
</dbReference>
<dbReference type="GO" id="GO:0005524">
    <property type="term" value="F:ATP binding"/>
    <property type="evidence" value="ECO:0007669"/>
    <property type="project" value="UniProtKB-KW"/>
</dbReference>
<dbReference type="GO" id="GO:0005829">
    <property type="term" value="C:cytosol"/>
    <property type="evidence" value="ECO:0007669"/>
    <property type="project" value="TreeGrafter"/>
</dbReference>
<keyword evidence="5" id="KW-0547">Nucleotide-binding</keyword>
<dbReference type="Gene3D" id="1.10.3210.30">
    <property type="match status" value="1"/>
</dbReference>
<organism evidence="11 12">
    <name type="scientific">Lacipirellula parvula</name>
    <dbReference type="NCBI Taxonomy" id="2650471"/>
    <lineage>
        <taxon>Bacteria</taxon>
        <taxon>Pseudomonadati</taxon>
        <taxon>Planctomycetota</taxon>
        <taxon>Planctomycetia</taxon>
        <taxon>Pirellulales</taxon>
        <taxon>Lacipirellulaceae</taxon>
        <taxon>Lacipirellula</taxon>
    </lineage>
</organism>
<evidence type="ECO:0000256" key="6">
    <source>
        <dbReference type="ARBA" id="ARBA00022801"/>
    </source>
</evidence>
<protein>
    <submittedName>
        <fullName evidence="11">CRISPR-associated helicase Cas3</fullName>
    </submittedName>
</protein>
<dbReference type="GO" id="GO:0016787">
    <property type="term" value="F:hydrolase activity"/>
    <property type="evidence" value="ECO:0007669"/>
    <property type="project" value="UniProtKB-KW"/>
</dbReference>
<dbReference type="InterPro" id="IPR050079">
    <property type="entry name" value="DEAD_box_RNA_helicase"/>
</dbReference>
<dbReference type="Proteomes" id="UP000326837">
    <property type="component" value="Chromosome"/>
</dbReference>
<dbReference type="GO" id="GO:0051607">
    <property type="term" value="P:defense response to virus"/>
    <property type="evidence" value="ECO:0007669"/>
    <property type="project" value="UniProtKB-KW"/>
</dbReference>
<proteinExistence type="inferred from homology"/>
<keyword evidence="4" id="KW-0479">Metal-binding</keyword>
<evidence type="ECO:0000313" key="12">
    <source>
        <dbReference type="Proteomes" id="UP000326837"/>
    </source>
</evidence>
<dbReference type="PANTHER" id="PTHR47959:SF16">
    <property type="entry name" value="CRISPR-ASSOCIATED NUCLEASE_HELICASE CAS3-RELATED"/>
    <property type="match status" value="1"/>
</dbReference>
<evidence type="ECO:0000256" key="3">
    <source>
        <dbReference type="ARBA" id="ARBA00022722"/>
    </source>
</evidence>
<dbReference type="GO" id="GO:0003724">
    <property type="term" value="F:RNA helicase activity"/>
    <property type="evidence" value="ECO:0007669"/>
    <property type="project" value="TreeGrafter"/>
</dbReference>
<dbReference type="KEGG" id="lpav:PLANPX_0701"/>
<dbReference type="GO" id="GO:0003676">
    <property type="term" value="F:nucleic acid binding"/>
    <property type="evidence" value="ECO:0007669"/>
    <property type="project" value="InterPro"/>
</dbReference>
<dbReference type="GO" id="GO:0046872">
    <property type="term" value="F:metal ion binding"/>
    <property type="evidence" value="ECO:0007669"/>
    <property type="project" value="UniProtKB-KW"/>
</dbReference>
<dbReference type="AlphaFoldDB" id="A0A5K7XDI6"/>
<sequence>MDPNRLWAKSARDGEVLHSSMSLSQHLQDVYEAAVRILDATGDDQLIALDLCPEVYRDRFRRCVLLAAAVHDLGKANDHFQGMICRTRERCDRSQGLRHEWVTVFMIERLQPWLLPAVGNSEVDFAFVEWAVAGHHPAITHASPPRDSPSGSKPELKFSLSHADFRSALDWLAVEFGLEQPPLQSDVTLDLSTLGDVFPVLRTWEKSAHKIWNKLHRNDQRLVAAVKNCLVAADVAGSALPKVAPNDPNRWDWITASFSDKPHPGELQAIVAHRLRDNAPRTFQCRVENSSAPVTFVKAGCGSGKTLAAYMWAAKNHPMRRLYFCYPTTGTATEGFKDYLFEPDVRADLFHSRRDVDFEIILSTGADAENADADEAIQIDSLDAWSTPIVACTVDTVLGIVQNNKRGLFAWPALAQGAFVFDEIHAYDDRLFGALLRFLNDLPSLPILLMTASLPKAREDALRTMLDDRGIELDPIPGPKELEELPRYKKAIAAENDPLPFICETLRNNGKVLWVCNTVARVMEAAKRLSECHPLIYHSRFKYEDRVSRHKAVIDAFGGDGPALAICSQVAEMSLDLSADLLVTDLATVPALIQRLGRLNRRTTPDAPIPPRPFVVVELTNPLPYSSEDLDAARAWLGRLPNDNICQTDLAKAWEQTSNHPPERVDSAWLDGGPSTTVKELRDGSHGITVLMEEDLPRVNANRKELGKLTLPMLPTPGWESWPRERGLPLAPKEAITYDRMQGAEWRK</sequence>
<dbReference type="InterPro" id="IPR006483">
    <property type="entry name" value="CRISPR-assoc_Cas3_HD"/>
</dbReference>
<dbReference type="InterPro" id="IPR014001">
    <property type="entry name" value="Helicase_ATP-bd"/>
</dbReference>
<dbReference type="InterPro" id="IPR006474">
    <property type="entry name" value="Helicase_Cas3_CRISPR-ass_core"/>
</dbReference>
<evidence type="ECO:0000256" key="1">
    <source>
        <dbReference type="ARBA" id="ARBA00006847"/>
    </source>
</evidence>
<evidence type="ECO:0000256" key="7">
    <source>
        <dbReference type="ARBA" id="ARBA00022806"/>
    </source>
</evidence>
<dbReference type="SUPFAM" id="SSF52540">
    <property type="entry name" value="P-loop containing nucleoside triphosphate hydrolases"/>
    <property type="match status" value="1"/>
</dbReference>
<gene>
    <name evidence="11" type="ORF">PLANPX_0701</name>
</gene>
<evidence type="ECO:0000256" key="4">
    <source>
        <dbReference type="ARBA" id="ARBA00022723"/>
    </source>
</evidence>
<evidence type="ECO:0000259" key="10">
    <source>
        <dbReference type="PROSITE" id="PS51643"/>
    </source>
</evidence>
<keyword evidence="12" id="KW-1185">Reference proteome</keyword>
<keyword evidence="6" id="KW-0378">Hydrolase</keyword>
<dbReference type="Pfam" id="PF00270">
    <property type="entry name" value="DEAD"/>
    <property type="match status" value="1"/>
</dbReference>
<name>A0A5K7XDI6_9BACT</name>
<dbReference type="PROSITE" id="PS51643">
    <property type="entry name" value="HD_CAS3"/>
    <property type="match status" value="1"/>
</dbReference>
<evidence type="ECO:0000256" key="5">
    <source>
        <dbReference type="ARBA" id="ARBA00022741"/>
    </source>
</evidence>
<evidence type="ECO:0000256" key="2">
    <source>
        <dbReference type="ARBA" id="ARBA00009046"/>
    </source>
</evidence>
<dbReference type="Pfam" id="PF18019">
    <property type="entry name" value="Cas3_HD"/>
    <property type="match status" value="1"/>
</dbReference>
<dbReference type="InterPro" id="IPR011545">
    <property type="entry name" value="DEAD/DEAH_box_helicase_dom"/>
</dbReference>
<keyword evidence="9" id="KW-0051">Antiviral defense</keyword>
<evidence type="ECO:0000313" key="11">
    <source>
        <dbReference type="EMBL" id="BBO31089.1"/>
    </source>
</evidence>
<dbReference type="SMART" id="SM00487">
    <property type="entry name" value="DEXDc"/>
    <property type="match status" value="1"/>
</dbReference>
<dbReference type="Gene3D" id="3.40.50.300">
    <property type="entry name" value="P-loop containing nucleotide triphosphate hydrolases"/>
    <property type="match status" value="2"/>
</dbReference>
<evidence type="ECO:0000256" key="8">
    <source>
        <dbReference type="ARBA" id="ARBA00022840"/>
    </source>
</evidence>
<accession>A0A5K7XDI6</accession>
<reference evidence="12" key="1">
    <citation type="submission" date="2019-10" db="EMBL/GenBank/DDBJ databases">
        <title>Lacipirellula parvula gen. nov., sp. nov., representing a lineage of planctomycetes widespread in freshwater anoxic habitats, and description of the family Lacipirellulaceae.</title>
        <authorList>
            <person name="Dedysh S.N."/>
            <person name="Kulichevskaya I.S."/>
            <person name="Beletsky A.V."/>
            <person name="Rakitin A.L."/>
            <person name="Mardanov A.V."/>
            <person name="Ivanova A.A."/>
            <person name="Saltykova V.X."/>
            <person name="Rijpstra W.I.C."/>
            <person name="Sinninghe Damste J.S."/>
            <person name="Ravin N.V."/>
        </authorList>
    </citation>
    <scope>NUCLEOTIDE SEQUENCE [LARGE SCALE GENOMIC DNA]</scope>
    <source>
        <strain evidence="12">PX69</strain>
    </source>
</reference>
<comment type="similarity">
    <text evidence="2">In the central section; belongs to the CRISPR-associated helicase Cas3 family.</text>
</comment>
<keyword evidence="8" id="KW-0067">ATP-binding</keyword>
<evidence type="ECO:0000256" key="9">
    <source>
        <dbReference type="ARBA" id="ARBA00023118"/>
    </source>
</evidence>
<keyword evidence="3" id="KW-0540">Nuclease</keyword>
<dbReference type="GO" id="GO:0004518">
    <property type="term" value="F:nuclease activity"/>
    <property type="evidence" value="ECO:0007669"/>
    <property type="project" value="UniProtKB-KW"/>
</dbReference>
<comment type="similarity">
    <text evidence="1">In the N-terminal section; belongs to the CRISPR-associated nuclease Cas3-HD family.</text>
</comment>
<dbReference type="EMBL" id="AP021861">
    <property type="protein sequence ID" value="BBO31089.1"/>
    <property type="molecule type" value="Genomic_DNA"/>
</dbReference>
<dbReference type="InterPro" id="IPR027417">
    <property type="entry name" value="P-loop_NTPase"/>
</dbReference>